<dbReference type="InterPro" id="IPR004089">
    <property type="entry name" value="MCPsignal_dom"/>
</dbReference>
<proteinExistence type="inferred from homology"/>
<feature type="domain" description="HAMP" evidence="11">
    <location>
        <begin position="70"/>
        <end position="122"/>
    </location>
</feature>
<dbReference type="OrthoDB" id="1586at2"/>
<keyword evidence="5 9" id="KW-0472">Membrane</keyword>
<evidence type="ECO:0000259" key="10">
    <source>
        <dbReference type="PROSITE" id="PS50111"/>
    </source>
</evidence>
<dbReference type="Gene3D" id="3.30.450.20">
    <property type="entry name" value="PAS domain"/>
    <property type="match status" value="1"/>
</dbReference>
<evidence type="ECO:0000256" key="3">
    <source>
        <dbReference type="ARBA" id="ARBA00022692"/>
    </source>
</evidence>
<comment type="subcellular location">
    <subcellularLocation>
        <location evidence="1">Cell membrane</location>
        <topology evidence="1">Multi-pass membrane protein</topology>
    </subcellularLocation>
</comment>
<evidence type="ECO:0000256" key="6">
    <source>
        <dbReference type="ARBA" id="ARBA00023224"/>
    </source>
</evidence>
<evidence type="ECO:0000256" key="5">
    <source>
        <dbReference type="ARBA" id="ARBA00023136"/>
    </source>
</evidence>
<evidence type="ECO:0000256" key="7">
    <source>
        <dbReference type="ARBA" id="ARBA00029447"/>
    </source>
</evidence>
<keyword evidence="4 9" id="KW-1133">Transmembrane helix</keyword>
<evidence type="ECO:0000256" key="9">
    <source>
        <dbReference type="SAM" id="Phobius"/>
    </source>
</evidence>
<evidence type="ECO:0000256" key="2">
    <source>
        <dbReference type="ARBA" id="ARBA00022475"/>
    </source>
</evidence>
<keyword evidence="6 8" id="KW-0807">Transducer</keyword>
<evidence type="ECO:0000313" key="13">
    <source>
        <dbReference type="Proteomes" id="UP000193355"/>
    </source>
</evidence>
<dbReference type="PANTHER" id="PTHR32089">
    <property type="entry name" value="METHYL-ACCEPTING CHEMOTAXIS PROTEIN MCPB"/>
    <property type="match status" value="1"/>
</dbReference>
<comment type="similarity">
    <text evidence="7">Belongs to the methyl-accepting chemotaxis (MCP) protein family.</text>
</comment>
<dbReference type="Pfam" id="PF00672">
    <property type="entry name" value="HAMP"/>
    <property type="match status" value="1"/>
</dbReference>
<evidence type="ECO:0000256" key="8">
    <source>
        <dbReference type="PROSITE-ProRule" id="PRU00284"/>
    </source>
</evidence>
<dbReference type="EMBL" id="FXBB01000027">
    <property type="protein sequence ID" value="SMG40258.1"/>
    <property type="molecule type" value="Genomic_DNA"/>
</dbReference>
<evidence type="ECO:0000313" key="12">
    <source>
        <dbReference type="EMBL" id="SMG40258.1"/>
    </source>
</evidence>
<dbReference type="GO" id="GO:0006935">
    <property type="term" value="P:chemotaxis"/>
    <property type="evidence" value="ECO:0007669"/>
    <property type="project" value="InterPro"/>
</dbReference>
<keyword evidence="13" id="KW-1185">Reference proteome</keyword>
<dbReference type="InterPro" id="IPR033480">
    <property type="entry name" value="sCache_2"/>
</dbReference>
<sequence length="437" mass="46342">MTYHWLNSNSGVVEEKVAYVKSYSPWGWWYGTGLYTSDLKASVMSLVLKVVAGVGLGILATVLVVFAIVRRITSRMGVMVGTIGKMAQGDLTVSFEDEVGDEISSVSSSLGGMAKMLRGTIEAVSSEASLSSQRSEELAAISEEQNAAMTEARGSVVEMSELTENNSAALEQVNASIQEVASSARSSADLISSCAADTAFMARLSQDVRARLTTMFDEIRAADDRARSGAEGIGKLADSVRSISQFVDTITTIADQTNLLALNAAIEAARAGEAGRGFAVVAEEVRKLAEESAQAAGRVGSMIDRLQSDSSEAMKVTGETVQAMERTAQEVSHARDGLVKTAELTVKLDDRMKDIASQSEVQATSSDEMARAVDSLTNSAVRSVELMAAIRSATEETERGAEDVAIKAQDMAEGARAMMATLEVFALKSEGLTPVKR</sequence>
<dbReference type="Gene3D" id="1.10.287.950">
    <property type="entry name" value="Methyl-accepting chemotaxis protein"/>
    <property type="match status" value="1"/>
</dbReference>
<dbReference type="Pfam" id="PF00015">
    <property type="entry name" value="MCPsignal"/>
    <property type="match status" value="1"/>
</dbReference>
<keyword evidence="3 9" id="KW-0812">Transmembrane</keyword>
<dbReference type="GO" id="GO:0005886">
    <property type="term" value="C:plasma membrane"/>
    <property type="evidence" value="ECO:0007669"/>
    <property type="project" value="UniProtKB-SubCell"/>
</dbReference>
<dbReference type="PANTHER" id="PTHR32089:SF112">
    <property type="entry name" value="LYSOZYME-LIKE PROTEIN-RELATED"/>
    <property type="match status" value="1"/>
</dbReference>
<keyword evidence="2" id="KW-1003">Cell membrane</keyword>
<accession>A0A1X7KI64</accession>
<name>A0A1X7KI64_9BACT</name>
<feature type="transmembrane region" description="Helical" evidence="9">
    <location>
        <begin position="46"/>
        <end position="69"/>
    </location>
</feature>
<dbReference type="SUPFAM" id="SSF58104">
    <property type="entry name" value="Methyl-accepting chemotaxis protein (MCP) signaling domain"/>
    <property type="match status" value="1"/>
</dbReference>
<dbReference type="Proteomes" id="UP000193355">
    <property type="component" value="Unassembled WGS sequence"/>
</dbReference>
<dbReference type="SMART" id="SM00304">
    <property type="entry name" value="HAMP"/>
    <property type="match status" value="1"/>
</dbReference>
<organism evidence="12 13">
    <name type="scientific">Dethiosulfovibrio salsuginis</name>
    <dbReference type="NCBI Taxonomy" id="561720"/>
    <lineage>
        <taxon>Bacteria</taxon>
        <taxon>Thermotogati</taxon>
        <taxon>Synergistota</taxon>
        <taxon>Synergistia</taxon>
        <taxon>Synergistales</taxon>
        <taxon>Dethiosulfovibrionaceae</taxon>
        <taxon>Dethiosulfovibrio</taxon>
    </lineage>
</organism>
<feature type="domain" description="Methyl-accepting transducer" evidence="10">
    <location>
        <begin position="134"/>
        <end position="377"/>
    </location>
</feature>
<dbReference type="GO" id="GO:0007165">
    <property type="term" value="P:signal transduction"/>
    <property type="evidence" value="ECO:0007669"/>
    <property type="project" value="UniProtKB-KW"/>
</dbReference>
<dbReference type="AlphaFoldDB" id="A0A1X7KI64"/>
<reference evidence="13" key="1">
    <citation type="submission" date="2017-04" db="EMBL/GenBank/DDBJ databases">
        <authorList>
            <person name="Varghese N."/>
            <person name="Submissions S."/>
        </authorList>
    </citation>
    <scope>NUCLEOTIDE SEQUENCE [LARGE SCALE GENOMIC DNA]</scope>
    <source>
        <strain evidence="13">USBA 82</strain>
    </source>
</reference>
<dbReference type="PROSITE" id="PS50111">
    <property type="entry name" value="CHEMOTAXIS_TRANSDUC_2"/>
    <property type="match status" value="1"/>
</dbReference>
<dbReference type="Pfam" id="PF17200">
    <property type="entry name" value="sCache_2"/>
    <property type="match status" value="1"/>
</dbReference>
<dbReference type="InterPro" id="IPR003660">
    <property type="entry name" value="HAMP_dom"/>
</dbReference>
<gene>
    <name evidence="12" type="ORF">SAMN06275492_12732</name>
</gene>
<dbReference type="InterPro" id="IPR004090">
    <property type="entry name" value="Chemotax_Me-accpt_rcpt"/>
</dbReference>
<evidence type="ECO:0000259" key="11">
    <source>
        <dbReference type="PROSITE" id="PS50885"/>
    </source>
</evidence>
<dbReference type="SMART" id="SM00283">
    <property type="entry name" value="MA"/>
    <property type="match status" value="1"/>
</dbReference>
<evidence type="ECO:0000256" key="4">
    <source>
        <dbReference type="ARBA" id="ARBA00022989"/>
    </source>
</evidence>
<dbReference type="PROSITE" id="PS50885">
    <property type="entry name" value="HAMP"/>
    <property type="match status" value="1"/>
</dbReference>
<evidence type="ECO:0000256" key="1">
    <source>
        <dbReference type="ARBA" id="ARBA00004651"/>
    </source>
</evidence>
<dbReference type="GO" id="GO:0004888">
    <property type="term" value="F:transmembrane signaling receptor activity"/>
    <property type="evidence" value="ECO:0007669"/>
    <property type="project" value="InterPro"/>
</dbReference>
<dbReference type="STRING" id="561720.SAMN06275492_12732"/>
<dbReference type="PRINTS" id="PR00260">
    <property type="entry name" value="CHEMTRNSDUCR"/>
</dbReference>
<protein>
    <submittedName>
        <fullName evidence="12">Methyl-accepting chemotaxis sensory transducer with Cache sensor</fullName>
    </submittedName>
</protein>